<dbReference type="GO" id="GO:0003676">
    <property type="term" value="F:nucleic acid binding"/>
    <property type="evidence" value="ECO:0007669"/>
    <property type="project" value="InterPro"/>
</dbReference>
<comment type="caution">
    <text evidence="2">The sequence shown here is derived from an EMBL/GenBank/DDBJ whole genome shotgun (WGS) entry which is preliminary data.</text>
</comment>
<sequence length="135" mass="15303">MNRSIRAAVRSRADYRCEYCRLHESDLPLFPFHIEHIVAKKHHGGDDPINLAWSCHECNLGKSSNLSGRDAETGRVVVLFNPRRQRWGRHFAWDGATLIGLTPCGRATIDVLNINSPHRVELRELLILGGVFPPE</sequence>
<proteinExistence type="predicted"/>
<dbReference type="PANTHER" id="PTHR33877">
    <property type="entry name" value="SLL1193 PROTEIN"/>
    <property type="match status" value="1"/>
</dbReference>
<feature type="domain" description="HNH nuclease" evidence="1">
    <location>
        <begin position="4"/>
        <end position="60"/>
    </location>
</feature>
<evidence type="ECO:0000313" key="3">
    <source>
        <dbReference type="Proteomes" id="UP000214646"/>
    </source>
</evidence>
<gene>
    <name evidence="2" type="ORF">FRUB_07041</name>
</gene>
<dbReference type="EMBL" id="NIDE01000014">
    <property type="protein sequence ID" value="OWK37921.1"/>
    <property type="molecule type" value="Genomic_DNA"/>
</dbReference>
<evidence type="ECO:0000259" key="1">
    <source>
        <dbReference type="SMART" id="SM00507"/>
    </source>
</evidence>
<dbReference type="Pfam" id="PF01844">
    <property type="entry name" value="HNH"/>
    <property type="match status" value="1"/>
</dbReference>
<dbReference type="InterPro" id="IPR002711">
    <property type="entry name" value="HNH"/>
</dbReference>
<dbReference type="Gene3D" id="1.10.30.50">
    <property type="match status" value="1"/>
</dbReference>
<dbReference type="RefSeq" id="WP_193619474.1">
    <property type="nucleotide sequence ID" value="NZ_NIDE01000014.1"/>
</dbReference>
<accession>A0A225D8P0</accession>
<dbReference type="CDD" id="cd00085">
    <property type="entry name" value="HNHc"/>
    <property type="match status" value="1"/>
</dbReference>
<name>A0A225D8P0_9BACT</name>
<evidence type="ECO:0000313" key="2">
    <source>
        <dbReference type="EMBL" id="OWK37921.1"/>
    </source>
</evidence>
<protein>
    <recommendedName>
        <fullName evidence="1">HNH nuclease domain-containing protein</fullName>
    </recommendedName>
</protein>
<dbReference type="GO" id="GO:0008270">
    <property type="term" value="F:zinc ion binding"/>
    <property type="evidence" value="ECO:0007669"/>
    <property type="project" value="InterPro"/>
</dbReference>
<keyword evidence="3" id="KW-1185">Reference proteome</keyword>
<dbReference type="InterPro" id="IPR003615">
    <property type="entry name" value="HNH_nuc"/>
</dbReference>
<dbReference type="SMART" id="SM00507">
    <property type="entry name" value="HNHc"/>
    <property type="match status" value="1"/>
</dbReference>
<dbReference type="GO" id="GO:0004519">
    <property type="term" value="F:endonuclease activity"/>
    <property type="evidence" value="ECO:0007669"/>
    <property type="project" value="InterPro"/>
</dbReference>
<dbReference type="PANTHER" id="PTHR33877:SF1">
    <property type="entry name" value="TYPE IV METHYL-DIRECTED RESTRICTION ENZYME ECOKMCRA"/>
    <property type="match status" value="1"/>
</dbReference>
<dbReference type="Proteomes" id="UP000214646">
    <property type="component" value="Unassembled WGS sequence"/>
</dbReference>
<reference evidence="3" key="1">
    <citation type="submission" date="2017-06" db="EMBL/GenBank/DDBJ databases">
        <title>Genome analysis of Fimbriiglobus ruber SP5, the first member of the order Planctomycetales with confirmed chitinolytic capability.</title>
        <authorList>
            <person name="Ravin N.V."/>
            <person name="Rakitin A.L."/>
            <person name="Ivanova A.A."/>
            <person name="Beletsky A.V."/>
            <person name="Kulichevskaya I.S."/>
            <person name="Mardanov A.V."/>
            <person name="Dedysh S.N."/>
        </authorList>
    </citation>
    <scope>NUCLEOTIDE SEQUENCE [LARGE SCALE GENOMIC DNA]</scope>
    <source>
        <strain evidence="3">SP5</strain>
    </source>
</reference>
<organism evidence="2 3">
    <name type="scientific">Fimbriiglobus ruber</name>
    <dbReference type="NCBI Taxonomy" id="1908690"/>
    <lineage>
        <taxon>Bacteria</taxon>
        <taxon>Pseudomonadati</taxon>
        <taxon>Planctomycetota</taxon>
        <taxon>Planctomycetia</taxon>
        <taxon>Gemmatales</taxon>
        <taxon>Gemmataceae</taxon>
        <taxon>Fimbriiglobus</taxon>
    </lineage>
</organism>
<dbReference type="InterPro" id="IPR052892">
    <property type="entry name" value="NA-targeting_endonuclease"/>
</dbReference>
<dbReference type="AlphaFoldDB" id="A0A225D8P0"/>